<sequence length="33" mass="3432">MAAETGNPVRPARGGEAILIALILSHHLPLIVT</sequence>
<protein>
    <submittedName>
        <fullName evidence="1">Uncharacterized protein</fullName>
    </submittedName>
</protein>
<dbReference type="EMBL" id="JDSS02000037">
    <property type="protein sequence ID" value="KFB66990.1"/>
    <property type="molecule type" value="Genomic_DNA"/>
</dbReference>
<accession>A0A084XWZ6</accession>
<gene>
    <name evidence="1" type="ORF">CAPSK01_003931</name>
</gene>
<organism evidence="1 2">
    <name type="scientific">Candidatus Accumulibacter vicinus</name>
    <dbReference type="NCBI Taxonomy" id="2954382"/>
    <lineage>
        <taxon>Bacteria</taxon>
        <taxon>Pseudomonadati</taxon>
        <taxon>Pseudomonadota</taxon>
        <taxon>Betaproteobacteria</taxon>
        <taxon>Candidatus Accumulibacter</taxon>
    </lineage>
</organism>
<evidence type="ECO:0000313" key="2">
    <source>
        <dbReference type="Proteomes" id="UP000019812"/>
    </source>
</evidence>
<dbReference type="AlphaFoldDB" id="A0A084XWZ6"/>
<evidence type="ECO:0000313" key="1">
    <source>
        <dbReference type="EMBL" id="KFB66990.1"/>
    </source>
</evidence>
<comment type="caution">
    <text evidence="1">The sequence shown here is derived from an EMBL/GenBank/DDBJ whole genome shotgun (WGS) entry which is preliminary data.</text>
</comment>
<dbReference type="Proteomes" id="UP000019812">
    <property type="component" value="Unassembled WGS sequence"/>
</dbReference>
<name>A0A084XWZ6_9PROT</name>
<proteinExistence type="predicted"/>
<reference evidence="1 2" key="1">
    <citation type="submission" date="2014-07" db="EMBL/GenBank/DDBJ databases">
        <title>Expanding our view of genomic diversity in Candidatus Accumulibacter clades.</title>
        <authorList>
            <person name="Skennerton C.T."/>
            <person name="Barr J.J."/>
            <person name="Slater F.R."/>
            <person name="Bond P.L."/>
            <person name="Tyson G.W."/>
        </authorList>
    </citation>
    <scope>NUCLEOTIDE SEQUENCE [LARGE SCALE GENOMIC DNA]</scope>
    <source>
        <strain evidence="2">SK-01</strain>
    </source>
</reference>